<dbReference type="PANTHER" id="PTHR43689">
    <property type="entry name" value="HYDROLASE"/>
    <property type="match status" value="1"/>
</dbReference>
<evidence type="ECO:0000313" key="2">
    <source>
        <dbReference type="EMBL" id="ANH38154.1"/>
    </source>
</evidence>
<dbReference type="STRING" id="1300347.I601_1723"/>
<dbReference type="KEGG" id="ndk:I601_1723"/>
<feature type="region of interest" description="Disordered" evidence="1">
    <location>
        <begin position="1"/>
        <end position="22"/>
    </location>
</feature>
<dbReference type="InterPro" id="IPR029058">
    <property type="entry name" value="AB_hydrolase_fold"/>
</dbReference>
<dbReference type="PANTHER" id="PTHR43689:SF8">
    <property type="entry name" value="ALPHA_BETA-HYDROLASES SUPERFAMILY PROTEIN"/>
    <property type="match status" value="1"/>
</dbReference>
<dbReference type="SUPFAM" id="SSF53474">
    <property type="entry name" value="alpha/beta-Hydrolases"/>
    <property type="match status" value="1"/>
</dbReference>
<dbReference type="AlphaFoldDB" id="A0A1A9GIU8"/>
<dbReference type="GO" id="GO:0016787">
    <property type="term" value="F:hydrolase activity"/>
    <property type="evidence" value="ECO:0007669"/>
    <property type="project" value="UniProtKB-KW"/>
</dbReference>
<accession>A0A1A9GIU8</accession>
<reference evidence="2 3" key="1">
    <citation type="submission" date="2016-03" db="EMBL/GenBank/DDBJ databases">
        <title>Complete genome sequence of a soil Actinobacterium, Nocardioides dokdonensis FR1436.</title>
        <authorList>
            <person name="Kwon S.-K."/>
            <person name="Kim K."/>
            <person name="Kim J.F."/>
        </authorList>
    </citation>
    <scope>NUCLEOTIDE SEQUENCE [LARGE SCALE GENOMIC DNA]</scope>
    <source>
        <strain evidence="2 3">FR1436</strain>
    </source>
</reference>
<organism evidence="2 3">
    <name type="scientific">Nocardioides dokdonensis FR1436</name>
    <dbReference type="NCBI Taxonomy" id="1300347"/>
    <lineage>
        <taxon>Bacteria</taxon>
        <taxon>Bacillati</taxon>
        <taxon>Actinomycetota</taxon>
        <taxon>Actinomycetes</taxon>
        <taxon>Propionibacteriales</taxon>
        <taxon>Nocardioidaceae</taxon>
        <taxon>Nocardioides</taxon>
    </lineage>
</organism>
<proteinExistence type="predicted"/>
<evidence type="ECO:0000256" key="1">
    <source>
        <dbReference type="SAM" id="MobiDB-lite"/>
    </source>
</evidence>
<evidence type="ECO:0000313" key="3">
    <source>
        <dbReference type="Proteomes" id="UP000077868"/>
    </source>
</evidence>
<dbReference type="RefSeq" id="WP_068108225.1">
    <property type="nucleotide sequence ID" value="NZ_CP015079.1"/>
</dbReference>
<keyword evidence="2" id="KW-0378">Hydrolase</keyword>
<keyword evidence="3" id="KW-1185">Reference proteome</keyword>
<dbReference type="EMBL" id="CP015079">
    <property type="protein sequence ID" value="ANH38154.1"/>
    <property type="molecule type" value="Genomic_DNA"/>
</dbReference>
<protein>
    <submittedName>
        <fullName evidence="2">Alpha/beta hydrolase family protein</fullName>
    </submittedName>
</protein>
<dbReference type="Gene3D" id="3.40.50.1820">
    <property type="entry name" value="alpha/beta hydrolase"/>
    <property type="match status" value="1"/>
</dbReference>
<sequence>MIPPAASDRATAESTPGQEQHDAWAAAPVFRRYVGDAGAQVHLYECGSSEATPVVLLHRSGASAETWLAVGQLGSWDVRLLAPDLPGCGQSDALADVPADDEPGAVAAHLLGALRRTEHRPLLLVAEMDAICVAVEMARAEPASTTGVVLVAPSVTAGHAALEQLRLVDVPVWVAVGREAEPGLRSTTTEVPGARWLLLPGVGSDPVSESPDLVLDLVHGAVAEVARSADQSDRRYMTCVSSAACENPSLSR</sequence>
<dbReference type="Proteomes" id="UP000077868">
    <property type="component" value="Chromosome"/>
</dbReference>
<gene>
    <name evidence="2" type="ORF">I601_1723</name>
</gene>
<dbReference type="OrthoDB" id="5495375at2"/>
<name>A0A1A9GIU8_9ACTN</name>